<dbReference type="InParanoid" id="F4X7J8"/>
<dbReference type="Pfam" id="PF16087">
    <property type="entry name" value="DUF4817"/>
    <property type="match status" value="1"/>
</dbReference>
<dbReference type="EMBL" id="GL888851">
    <property type="protein sequence ID" value="EGI57575.1"/>
    <property type="molecule type" value="Genomic_DNA"/>
</dbReference>
<dbReference type="Proteomes" id="UP000007755">
    <property type="component" value="Unassembled WGS sequence"/>
</dbReference>
<organism evidence="3">
    <name type="scientific">Acromyrmex echinatior</name>
    <name type="common">Panamanian leafcutter ant</name>
    <name type="synonym">Acromyrmex octospinosus echinatior</name>
    <dbReference type="NCBI Taxonomy" id="103372"/>
    <lineage>
        <taxon>Eukaryota</taxon>
        <taxon>Metazoa</taxon>
        <taxon>Ecdysozoa</taxon>
        <taxon>Arthropoda</taxon>
        <taxon>Hexapoda</taxon>
        <taxon>Insecta</taxon>
        <taxon>Pterygota</taxon>
        <taxon>Neoptera</taxon>
        <taxon>Endopterygota</taxon>
        <taxon>Hymenoptera</taxon>
        <taxon>Apocrita</taxon>
        <taxon>Aculeata</taxon>
        <taxon>Formicoidea</taxon>
        <taxon>Formicidae</taxon>
        <taxon>Myrmicinae</taxon>
        <taxon>Acromyrmex</taxon>
    </lineage>
</organism>
<sequence>MLGAQPESIFMHASNIHWVQRKELFMRVAKKRRFARPQAHAFLRLNEDAKRPPGVRDTPFIDEDGHLSGLLKIYMRKYQSLKKNLFRCTERTILLNCSSGGCFDILSHKRTKHRSTLSKAIAKIIAEELSFDLRTNHSRWHIRLNYKSLESTYVLKLRFKRLCKVFKEKVNTFEDDNSGHFKQGERECCVAETVRILKRNMGRDRAPIEGAIRKLVRKVREKGMLVDDIILRLF</sequence>
<accession>F4X7J8</accession>
<dbReference type="AlphaFoldDB" id="F4X7J8"/>
<protein>
    <recommendedName>
        <fullName evidence="1">DUF4817 domain-containing protein</fullName>
    </recommendedName>
</protein>
<gene>
    <name evidence="2" type="ORF">G5I_14375</name>
</gene>
<dbReference type="InterPro" id="IPR032135">
    <property type="entry name" value="DUF4817"/>
</dbReference>
<name>F4X7J8_ACREC</name>
<keyword evidence="3" id="KW-1185">Reference proteome</keyword>
<feature type="domain" description="DUF4817" evidence="1">
    <location>
        <begin position="184"/>
        <end position="225"/>
    </location>
</feature>
<proteinExistence type="predicted"/>
<evidence type="ECO:0000313" key="3">
    <source>
        <dbReference type="Proteomes" id="UP000007755"/>
    </source>
</evidence>
<evidence type="ECO:0000313" key="2">
    <source>
        <dbReference type="EMBL" id="EGI57575.1"/>
    </source>
</evidence>
<evidence type="ECO:0000259" key="1">
    <source>
        <dbReference type="Pfam" id="PF16087"/>
    </source>
</evidence>
<reference evidence="2" key="1">
    <citation type="submission" date="2011-02" db="EMBL/GenBank/DDBJ databases">
        <title>The genome of the leaf-cutting ant Acromyrmex echinatior suggests key adaptations to social evolution and fungus farming.</title>
        <authorList>
            <person name="Nygaard S."/>
            <person name="Zhang G."/>
        </authorList>
    </citation>
    <scope>NUCLEOTIDE SEQUENCE</scope>
</reference>